<dbReference type="AlphaFoldDB" id="A0A1D8TNM7"/>
<proteinExistence type="predicted"/>
<sequence>MKVQGYQVARLKVEGLILKVDTQHSTALLTDSSGLQPNEVHRIFSLFPVPWSLFPVPCSLKLQNLYLT</sequence>
<organism evidence="1 2">
    <name type="scientific">Moorena producens PAL-8-15-08-1</name>
    <dbReference type="NCBI Taxonomy" id="1458985"/>
    <lineage>
        <taxon>Bacteria</taxon>
        <taxon>Bacillati</taxon>
        <taxon>Cyanobacteriota</taxon>
        <taxon>Cyanophyceae</taxon>
        <taxon>Coleofasciculales</taxon>
        <taxon>Coleofasciculaceae</taxon>
        <taxon>Moorena</taxon>
    </lineage>
</organism>
<dbReference type="STRING" id="1458985.BJP34_06765"/>
<evidence type="ECO:0000313" key="1">
    <source>
        <dbReference type="EMBL" id="AOW99193.1"/>
    </source>
</evidence>
<reference evidence="2" key="1">
    <citation type="submission" date="2016-10" db="EMBL/GenBank/DDBJ databases">
        <title>Comparative genomics uncovers the prolific and rare metabolic potential of the cyanobacterial genus Moorea.</title>
        <authorList>
            <person name="Leao T."/>
            <person name="Castelao G."/>
            <person name="Korobeynikov A."/>
            <person name="Monroe E.A."/>
            <person name="Podell S."/>
            <person name="Glukhov E."/>
            <person name="Allen E."/>
            <person name="Gerwick W.H."/>
            <person name="Gerwick L."/>
        </authorList>
    </citation>
    <scope>NUCLEOTIDE SEQUENCE [LARGE SCALE GENOMIC DNA]</scope>
    <source>
        <strain evidence="2">PAL-8-15-08-1</strain>
    </source>
</reference>
<evidence type="ECO:0000313" key="2">
    <source>
        <dbReference type="Proteomes" id="UP000177870"/>
    </source>
</evidence>
<dbReference type="Proteomes" id="UP000177870">
    <property type="component" value="Chromosome"/>
</dbReference>
<dbReference type="EMBL" id="CP017599">
    <property type="protein sequence ID" value="AOW99193.1"/>
    <property type="molecule type" value="Genomic_DNA"/>
</dbReference>
<gene>
    <name evidence="1" type="ORF">BJP34_06765</name>
</gene>
<name>A0A1D8TNM7_9CYAN</name>
<accession>A0A1D8TNM7</accession>
<protein>
    <submittedName>
        <fullName evidence="1">Uncharacterized protein</fullName>
    </submittedName>
</protein>
<dbReference type="KEGG" id="mpro:BJP34_06765"/>